<name>A0ABM1F7N6_PRICU</name>
<feature type="non-terminal residue" evidence="2">
    <location>
        <position position="97"/>
    </location>
</feature>
<evidence type="ECO:0000313" key="1">
    <source>
        <dbReference type="Proteomes" id="UP000695022"/>
    </source>
</evidence>
<evidence type="ECO:0000313" key="2">
    <source>
        <dbReference type="RefSeq" id="XP_014680457.1"/>
    </source>
</evidence>
<reference evidence="2" key="1">
    <citation type="submission" date="2025-08" db="UniProtKB">
        <authorList>
            <consortium name="RefSeq"/>
        </authorList>
    </citation>
    <scope>IDENTIFICATION</scope>
</reference>
<sequence>MLQVLLNAAFMVNMLERDGTGAHVTMTTHDAAMVRDPAIVVDVFLDWRIWAKADASVWTMLFSSMATVIREGPETCDFNIAQFKGAHLVHKLLYMIQ</sequence>
<dbReference type="GeneID" id="106820454"/>
<keyword evidence="1" id="KW-1185">Reference proteome</keyword>
<protein>
    <submittedName>
        <fullName evidence="2">Lysosomal-trafficking regulator-like</fullName>
    </submittedName>
</protein>
<proteinExistence type="predicted"/>
<dbReference type="RefSeq" id="XP_014680457.1">
    <property type="nucleotide sequence ID" value="XM_014824971.1"/>
</dbReference>
<accession>A0ABM1F7N6</accession>
<organism evidence="1 2">
    <name type="scientific">Priapulus caudatus</name>
    <name type="common">Priapulid worm</name>
    <dbReference type="NCBI Taxonomy" id="37621"/>
    <lineage>
        <taxon>Eukaryota</taxon>
        <taxon>Metazoa</taxon>
        <taxon>Ecdysozoa</taxon>
        <taxon>Scalidophora</taxon>
        <taxon>Priapulida</taxon>
        <taxon>Priapulimorpha</taxon>
        <taxon>Priapulimorphida</taxon>
        <taxon>Priapulidae</taxon>
        <taxon>Priapulus</taxon>
    </lineage>
</organism>
<gene>
    <name evidence="2" type="primary">LOC106820454</name>
</gene>
<dbReference type="Proteomes" id="UP000695022">
    <property type="component" value="Unplaced"/>
</dbReference>